<dbReference type="SMART" id="SM00878">
    <property type="entry name" value="Biotin_carb_C"/>
    <property type="match status" value="1"/>
</dbReference>
<dbReference type="InterPro" id="IPR011761">
    <property type="entry name" value="ATP-grasp"/>
</dbReference>
<gene>
    <name evidence="9" type="primary">accC_2</name>
    <name evidence="9" type="ORF">GCM10023185_33670</name>
</gene>
<dbReference type="InterPro" id="IPR050856">
    <property type="entry name" value="Biotin_carboxylase_complex"/>
</dbReference>
<feature type="domain" description="ATP-grasp" evidence="7">
    <location>
        <begin position="122"/>
        <end position="319"/>
    </location>
</feature>
<keyword evidence="4" id="KW-0460">Magnesium</keyword>
<dbReference type="InterPro" id="IPR011054">
    <property type="entry name" value="Rudment_hybrid_motif"/>
</dbReference>
<comment type="caution">
    <text evidence="9">The sequence shown here is derived from an EMBL/GenBank/DDBJ whole genome shotgun (WGS) entry which is preliminary data.</text>
</comment>
<protein>
    <submittedName>
        <fullName evidence="9">Acetyl-CoA carboxylase biotin carboxylase subunit</fullName>
    </submittedName>
</protein>
<keyword evidence="2 6" id="KW-0547">Nucleotide-binding</keyword>
<accession>A0ABP8INF5</accession>
<dbReference type="PANTHER" id="PTHR18866:SF33">
    <property type="entry name" value="METHYLCROTONOYL-COA CARBOXYLASE SUBUNIT ALPHA, MITOCHONDRIAL-RELATED"/>
    <property type="match status" value="1"/>
</dbReference>
<organism evidence="9 10">
    <name type="scientific">Hymenobacter saemangeumensis</name>
    <dbReference type="NCBI Taxonomy" id="1084522"/>
    <lineage>
        <taxon>Bacteria</taxon>
        <taxon>Pseudomonadati</taxon>
        <taxon>Bacteroidota</taxon>
        <taxon>Cytophagia</taxon>
        <taxon>Cytophagales</taxon>
        <taxon>Hymenobacteraceae</taxon>
        <taxon>Hymenobacter</taxon>
    </lineage>
</organism>
<dbReference type="InterPro" id="IPR011764">
    <property type="entry name" value="Biotin_carboxylation_dom"/>
</dbReference>
<dbReference type="PROSITE" id="PS50979">
    <property type="entry name" value="BC"/>
    <property type="match status" value="1"/>
</dbReference>
<dbReference type="Pfam" id="PF02786">
    <property type="entry name" value="CPSase_L_D2"/>
    <property type="match status" value="1"/>
</dbReference>
<dbReference type="Proteomes" id="UP001501153">
    <property type="component" value="Unassembled WGS sequence"/>
</dbReference>
<evidence type="ECO:0000313" key="10">
    <source>
        <dbReference type="Proteomes" id="UP001501153"/>
    </source>
</evidence>
<evidence type="ECO:0000259" key="8">
    <source>
        <dbReference type="PROSITE" id="PS50979"/>
    </source>
</evidence>
<keyword evidence="3 6" id="KW-0067">ATP-binding</keyword>
<evidence type="ECO:0000256" key="4">
    <source>
        <dbReference type="ARBA" id="ARBA00022842"/>
    </source>
</evidence>
<dbReference type="SUPFAM" id="SSF51246">
    <property type="entry name" value="Rudiment single hybrid motif"/>
    <property type="match status" value="1"/>
</dbReference>
<dbReference type="PROSITE" id="PS00867">
    <property type="entry name" value="CPSASE_2"/>
    <property type="match status" value="1"/>
</dbReference>
<dbReference type="PROSITE" id="PS00866">
    <property type="entry name" value="CPSASE_1"/>
    <property type="match status" value="1"/>
</dbReference>
<keyword evidence="1" id="KW-0436">Ligase</keyword>
<reference evidence="10" key="1">
    <citation type="journal article" date="2019" name="Int. J. Syst. Evol. Microbiol.">
        <title>The Global Catalogue of Microorganisms (GCM) 10K type strain sequencing project: providing services to taxonomists for standard genome sequencing and annotation.</title>
        <authorList>
            <consortium name="The Broad Institute Genomics Platform"/>
            <consortium name="The Broad Institute Genome Sequencing Center for Infectious Disease"/>
            <person name="Wu L."/>
            <person name="Ma J."/>
        </authorList>
    </citation>
    <scope>NUCLEOTIDE SEQUENCE [LARGE SCALE GENOMIC DNA]</scope>
    <source>
        <strain evidence="10">JCM 17923</strain>
    </source>
</reference>
<dbReference type="NCBIfam" id="NF006367">
    <property type="entry name" value="PRK08591.1"/>
    <property type="match status" value="1"/>
</dbReference>
<dbReference type="Pfam" id="PF02785">
    <property type="entry name" value="Biotin_carb_C"/>
    <property type="match status" value="1"/>
</dbReference>
<dbReference type="InterPro" id="IPR016185">
    <property type="entry name" value="PreATP-grasp_dom_sf"/>
</dbReference>
<evidence type="ECO:0000256" key="1">
    <source>
        <dbReference type="ARBA" id="ARBA00022598"/>
    </source>
</evidence>
<dbReference type="InterPro" id="IPR004549">
    <property type="entry name" value="Acetyl_CoA_COase_biotin_COase"/>
</dbReference>
<dbReference type="SUPFAM" id="SSF52440">
    <property type="entry name" value="PreATP-grasp domain"/>
    <property type="match status" value="1"/>
</dbReference>
<dbReference type="InterPro" id="IPR005482">
    <property type="entry name" value="Biotin_COase_C"/>
</dbReference>
<evidence type="ECO:0000313" key="9">
    <source>
        <dbReference type="EMBL" id="GAA4364279.1"/>
    </source>
</evidence>
<proteinExistence type="predicted"/>
<dbReference type="InterPro" id="IPR005481">
    <property type="entry name" value="BC-like_N"/>
</dbReference>
<dbReference type="EMBL" id="BAABGZ010000071">
    <property type="protein sequence ID" value="GAA4364279.1"/>
    <property type="molecule type" value="Genomic_DNA"/>
</dbReference>
<evidence type="ECO:0000256" key="5">
    <source>
        <dbReference type="ARBA" id="ARBA00023267"/>
    </source>
</evidence>
<name>A0ABP8INF5_9BACT</name>
<sequence length="503" mass="55136">MKKISKLLVANRGEIALRVLRSAKEMGLQTVAIYSEADRNALHVRYADEAVCVGPPASKDSYLRGDKILEVCQQLGVDAIHPGYGFLSENAEFARMVKEAGLIFVGPSPEAMNIMGDKLSAKQAVQAYNIPLVPGTAEAISDVEEAKRIAEQVGFPILIKASAGGGGKGMRLVYNLEEFEEQMQLAINEAVSAFGDGAVFIEKFVTGPRHIEIQVLGDEHGNIVHLFERECSIQRRHQKVIEEAPSSVLTPELRAEMGRCAVDVARACDYTGAGTVEFLLDDQRNFYFLEMNTRLQVEHPVTEQITGLDLVKEQIKVAQGLPLAFKQEDLTITGHALELRVYAEDPQNNFLPDIGTLTTYVRPQGPGVRVDDGFEQGMDIPIYYDPMIAKLVTYGDTRQDAINRMLRAIEEYQITGIETTLAFGRYVLTHPAFVSGDFDTNFIKDHFSPDVLKPAAPDEATAKVAAALGALLLETKKPKVATATGTADNAVGSGWRKNRLGVR</sequence>
<keyword evidence="10" id="KW-1185">Reference proteome</keyword>
<dbReference type="PANTHER" id="PTHR18866">
    <property type="entry name" value="CARBOXYLASE:PYRUVATE/ACETYL-COA/PROPIONYL-COA CARBOXYLASE"/>
    <property type="match status" value="1"/>
</dbReference>
<feature type="domain" description="Biotin carboxylation" evidence="8">
    <location>
        <begin position="3"/>
        <end position="448"/>
    </location>
</feature>
<evidence type="ECO:0000256" key="3">
    <source>
        <dbReference type="ARBA" id="ARBA00022840"/>
    </source>
</evidence>
<dbReference type="InterPro" id="IPR005479">
    <property type="entry name" value="CPAse_ATP-bd"/>
</dbReference>
<dbReference type="PROSITE" id="PS50975">
    <property type="entry name" value="ATP_GRASP"/>
    <property type="match status" value="1"/>
</dbReference>
<dbReference type="SUPFAM" id="SSF56059">
    <property type="entry name" value="Glutathione synthetase ATP-binding domain-like"/>
    <property type="match status" value="1"/>
</dbReference>
<dbReference type="NCBIfam" id="TIGR00514">
    <property type="entry name" value="accC"/>
    <property type="match status" value="1"/>
</dbReference>
<dbReference type="RefSeq" id="WP_345237272.1">
    <property type="nucleotide sequence ID" value="NZ_BAABGZ010000071.1"/>
</dbReference>
<evidence type="ECO:0000256" key="6">
    <source>
        <dbReference type="PROSITE-ProRule" id="PRU00409"/>
    </source>
</evidence>
<dbReference type="Gene3D" id="3.30.470.20">
    <property type="entry name" value="ATP-grasp fold, B domain"/>
    <property type="match status" value="1"/>
</dbReference>
<evidence type="ECO:0000256" key="2">
    <source>
        <dbReference type="ARBA" id="ARBA00022741"/>
    </source>
</evidence>
<keyword evidence="5" id="KW-0092">Biotin</keyword>
<dbReference type="Pfam" id="PF00289">
    <property type="entry name" value="Biotin_carb_N"/>
    <property type="match status" value="1"/>
</dbReference>
<evidence type="ECO:0000259" key="7">
    <source>
        <dbReference type="PROSITE" id="PS50975"/>
    </source>
</evidence>